<organism evidence="2 3">
    <name type="scientific">Pichia sorbitophila (strain ATCC MYA-4447 / BCRC 22081 / CBS 7064 / NBRC 10061 / NRRL Y-12695)</name>
    <name type="common">Hybrid yeast</name>
    <dbReference type="NCBI Taxonomy" id="559304"/>
    <lineage>
        <taxon>Eukaryota</taxon>
        <taxon>Fungi</taxon>
        <taxon>Dikarya</taxon>
        <taxon>Ascomycota</taxon>
        <taxon>Saccharomycotina</taxon>
        <taxon>Pichiomycetes</taxon>
        <taxon>Debaryomycetaceae</taxon>
        <taxon>Millerozyma</taxon>
    </lineage>
</organism>
<dbReference type="EMBL" id="FO082046">
    <property type="protein sequence ID" value="CCE86769.1"/>
    <property type="molecule type" value="Genomic_DNA"/>
</dbReference>
<evidence type="ECO:0000313" key="3">
    <source>
        <dbReference type="Proteomes" id="UP000005222"/>
    </source>
</evidence>
<gene>
    <name evidence="2" type="primary">Piso0_005280</name>
    <name evidence="2" type="ORF">GNLVRS01_PISO0N11673g</name>
</gene>
<feature type="compositionally biased region" description="Basic and acidic residues" evidence="1">
    <location>
        <begin position="568"/>
        <end position="577"/>
    </location>
</feature>
<dbReference type="eggNOG" id="ENOG502QQ7A">
    <property type="taxonomic scope" value="Eukaryota"/>
</dbReference>
<dbReference type="Proteomes" id="UP000005222">
    <property type="component" value="Chromosome N"/>
</dbReference>
<dbReference type="AlphaFoldDB" id="G8Y1R6"/>
<name>G8Y1R6_PICSO</name>
<dbReference type="STRING" id="559304.G8Y1R6"/>
<sequence length="616" mass="68262">MNGPGLGFDWLNSASKRHSESSSPAPPVSFGFKSEDSGLNEVKTTDPHQNHAIPKIEVNHPSIYSSGQSASYPDVNEEADSSIPLSLTARDLTLEESKTYMRWYSDILRRTNARTISLYDVFQFLNNFKIPSHIKDTLSRMFYKFLHSINIGEFFALLRLISHALSGRQISRRLLREKAPVPTPPSILSKKRQNDEDNDYEETSNNTANIPSQEPSDADGTAKPLDIDGFTRFLLTGERPDEIAHKKKRSKKSKSVKFSDQIVTDIHDSANVSSPIPSPSPPGMQSLDLSLPMNQLLDRLQKSGNSSSPVPNDDDERQILKDMEPQMNNFQNLKTVDTASIDGVPTNVHNNRNKILRPNMTGPSQFEDYFSSITNQNGTNHQQEESQMNLLKPNMTGPAQMTMLYDHGVLNQDQNEPNPGPLRPNRTGPNDMARYLPPESQNNVESPRISLQSFTDQMTGNTLSNTQHNKELALNDGNLSPGSFNKGAPPPVPARRMRSVSSPTPHKSPMDYSSLQGLADSLSPSTSHPDNEVRSSASPVPPPPPSRRRAGTVVSPSQIPPPLPPKVALEKSNEHYDSGNNRPQQPERNDSTANILDDLKALQAEVDRIRDMTGGF</sequence>
<dbReference type="OMA" id="QINHFQN"/>
<evidence type="ECO:0000256" key="1">
    <source>
        <dbReference type="SAM" id="MobiDB-lite"/>
    </source>
</evidence>
<feature type="compositionally biased region" description="Polar residues" evidence="1">
    <location>
        <begin position="499"/>
        <end position="528"/>
    </location>
</feature>
<feature type="region of interest" description="Disordered" evidence="1">
    <location>
        <begin position="472"/>
        <end position="590"/>
    </location>
</feature>
<proteinExistence type="predicted"/>
<dbReference type="OrthoDB" id="2553626at2759"/>
<protein>
    <submittedName>
        <fullName evidence="2">Piso0_005280 protein</fullName>
    </submittedName>
</protein>
<accession>G8Y1R6</accession>
<feature type="compositionally biased region" description="Polar residues" evidence="1">
    <location>
        <begin position="203"/>
        <end position="215"/>
    </location>
</feature>
<feature type="compositionally biased region" description="Basic residues" evidence="1">
    <location>
        <begin position="245"/>
        <end position="255"/>
    </location>
</feature>
<feature type="region of interest" description="Disordered" evidence="1">
    <location>
        <begin position="1"/>
        <end position="51"/>
    </location>
</feature>
<keyword evidence="3" id="KW-1185">Reference proteome</keyword>
<feature type="region of interest" description="Disordered" evidence="1">
    <location>
        <begin position="410"/>
        <end position="447"/>
    </location>
</feature>
<feature type="region of interest" description="Disordered" evidence="1">
    <location>
        <begin position="241"/>
        <end position="287"/>
    </location>
</feature>
<dbReference type="InParanoid" id="G8Y1R6"/>
<feature type="region of interest" description="Disordered" evidence="1">
    <location>
        <begin position="180"/>
        <end position="223"/>
    </location>
</feature>
<dbReference type="HOGENOM" id="CLU_485707_0_0_1"/>
<reference evidence="2 3" key="1">
    <citation type="journal article" date="2012" name="G3 (Bethesda)">
        <title>Pichia sorbitophila, an interspecies yeast hybrid reveals early steps of genome resolution following polyploidization.</title>
        <authorList>
            <person name="Leh Louis V."/>
            <person name="Despons L."/>
            <person name="Friedrich A."/>
            <person name="Martin T."/>
            <person name="Durrens P."/>
            <person name="Casaregola S."/>
            <person name="Neuveglise C."/>
            <person name="Fairhead C."/>
            <person name="Marck C."/>
            <person name="Cruz J.A."/>
            <person name="Straub M.L."/>
            <person name="Kugler V."/>
            <person name="Sacerdot C."/>
            <person name="Uzunov Z."/>
            <person name="Thierry A."/>
            <person name="Weiss S."/>
            <person name="Bleykasten C."/>
            <person name="De Montigny J."/>
            <person name="Jacques N."/>
            <person name="Jung P."/>
            <person name="Lemaire M."/>
            <person name="Mallet S."/>
            <person name="Morel G."/>
            <person name="Richard G.F."/>
            <person name="Sarkar A."/>
            <person name="Savel G."/>
            <person name="Schacherer J."/>
            <person name="Seret M.L."/>
            <person name="Talla E."/>
            <person name="Samson G."/>
            <person name="Jubin C."/>
            <person name="Poulain J."/>
            <person name="Vacherie B."/>
            <person name="Barbe V."/>
            <person name="Pelletier E."/>
            <person name="Sherman D.J."/>
            <person name="Westhof E."/>
            <person name="Weissenbach J."/>
            <person name="Baret P.V."/>
            <person name="Wincker P."/>
            <person name="Gaillardin C."/>
            <person name="Dujon B."/>
            <person name="Souciet J.L."/>
        </authorList>
    </citation>
    <scope>NUCLEOTIDE SEQUENCE [LARGE SCALE GENOMIC DNA]</scope>
    <source>
        <strain evidence="3">ATCC MYA-4447 / BCRC 22081 / CBS 7064 / NBRC 10061 / NRRL Y-12695</strain>
    </source>
</reference>
<evidence type="ECO:0000313" key="2">
    <source>
        <dbReference type="EMBL" id="CCE86769.1"/>
    </source>
</evidence>